<sequence length="100" mass="10932">MDLAGLTAKADEALKSTDEFNKTLKLDFGSFGRLFLDGVNNEASNEDKPADATVSVTWEDFKKLAKRELDPTRAMMTGKLKIAGDMGVVMSLQNLISKFA</sequence>
<dbReference type="RefSeq" id="WP_377378863.1">
    <property type="nucleotide sequence ID" value="NZ_JBHSSW010000012.1"/>
</dbReference>
<feature type="domain" description="SCP2" evidence="1">
    <location>
        <begin position="23"/>
        <end position="96"/>
    </location>
</feature>
<dbReference type="PANTHER" id="PTHR10094:SF25">
    <property type="entry name" value="SCP2 STEROL-BINDING DOMAIN-CONTAINING PROTEIN 1"/>
    <property type="match status" value="1"/>
</dbReference>
<dbReference type="Gene3D" id="3.30.1050.10">
    <property type="entry name" value="SCP2 sterol-binding domain"/>
    <property type="match status" value="1"/>
</dbReference>
<name>A0ABW1SAI0_9PROT</name>
<dbReference type="EMBL" id="JBHSSW010000012">
    <property type="protein sequence ID" value="MFC6198555.1"/>
    <property type="molecule type" value="Genomic_DNA"/>
</dbReference>
<evidence type="ECO:0000313" key="2">
    <source>
        <dbReference type="EMBL" id="MFC6198555.1"/>
    </source>
</evidence>
<reference evidence="3" key="1">
    <citation type="journal article" date="2019" name="Int. J. Syst. Evol. Microbiol.">
        <title>The Global Catalogue of Microorganisms (GCM) 10K type strain sequencing project: providing services to taxonomists for standard genome sequencing and annotation.</title>
        <authorList>
            <consortium name="The Broad Institute Genomics Platform"/>
            <consortium name="The Broad Institute Genome Sequencing Center for Infectious Disease"/>
            <person name="Wu L."/>
            <person name="Ma J."/>
        </authorList>
    </citation>
    <scope>NUCLEOTIDE SEQUENCE [LARGE SCALE GENOMIC DNA]</scope>
    <source>
        <strain evidence="3">CGMCC-1.15741</strain>
    </source>
</reference>
<dbReference type="Proteomes" id="UP001596303">
    <property type="component" value="Unassembled WGS sequence"/>
</dbReference>
<dbReference type="InterPro" id="IPR036527">
    <property type="entry name" value="SCP2_sterol-bd_dom_sf"/>
</dbReference>
<dbReference type="InterPro" id="IPR003033">
    <property type="entry name" value="SCP2_sterol-bd_dom"/>
</dbReference>
<keyword evidence="3" id="KW-1185">Reference proteome</keyword>
<dbReference type="SUPFAM" id="SSF55718">
    <property type="entry name" value="SCP-like"/>
    <property type="match status" value="1"/>
</dbReference>
<comment type="caution">
    <text evidence="2">The sequence shown here is derived from an EMBL/GenBank/DDBJ whole genome shotgun (WGS) entry which is preliminary data.</text>
</comment>
<organism evidence="2 3">
    <name type="scientific">Ponticaulis profundi</name>
    <dbReference type="NCBI Taxonomy" id="2665222"/>
    <lineage>
        <taxon>Bacteria</taxon>
        <taxon>Pseudomonadati</taxon>
        <taxon>Pseudomonadota</taxon>
        <taxon>Alphaproteobacteria</taxon>
        <taxon>Hyphomonadales</taxon>
        <taxon>Hyphomonadaceae</taxon>
        <taxon>Ponticaulis</taxon>
    </lineage>
</organism>
<protein>
    <submittedName>
        <fullName evidence="2">SCP2 sterol-binding domain-containing protein</fullName>
    </submittedName>
</protein>
<gene>
    <name evidence="2" type="ORF">ACFQDM_10705</name>
</gene>
<dbReference type="PANTHER" id="PTHR10094">
    <property type="entry name" value="STEROL CARRIER PROTEIN 2 SCP-2 FAMILY PROTEIN"/>
    <property type="match status" value="1"/>
</dbReference>
<dbReference type="Pfam" id="PF02036">
    <property type="entry name" value="SCP2"/>
    <property type="match status" value="1"/>
</dbReference>
<evidence type="ECO:0000259" key="1">
    <source>
        <dbReference type="Pfam" id="PF02036"/>
    </source>
</evidence>
<accession>A0ABW1SAI0</accession>
<evidence type="ECO:0000313" key="3">
    <source>
        <dbReference type="Proteomes" id="UP001596303"/>
    </source>
</evidence>
<proteinExistence type="predicted"/>